<keyword evidence="3" id="KW-1185">Reference proteome</keyword>
<dbReference type="CDD" id="cd06222">
    <property type="entry name" value="RNase_H_like"/>
    <property type="match status" value="1"/>
</dbReference>
<dbReference type="AlphaFoldDB" id="A0AAV9LF06"/>
<dbReference type="PANTHER" id="PTHR47723:SF19">
    <property type="entry name" value="POLYNUCLEOTIDYL TRANSFERASE, RIBONUCLEASE H-LIKE SUPERFAMILY PROTEIN"/>
    <property type="match status" value="1"/>
</dbReference>
<dbReference type="Pfam" id="PF13456">
    <property type="entry name" value="RVT_3"/>
    <property type="match status" value="1"/>
</dbReference>
<evidence type="ECO:0000313" key="2">
    <source>
        <dbReference type="EMBL" id="KAK4723808.1"/>
    </source>
</evidence>
<dbReference type="EMBL" id="JAWPEI010000006">
    <property type="protein sequence ID" value="KAK4723808.1"/>
    <property type="molecule type" value="Genomic_DNA"/>
</dbReference>
<dbReference type="Proteomes" id="UP001311915">
    <property type="component" value="Unassembled WGS sequence"/>
</dbReference>
<dbReference type="SUPFAM" id="SSF53098">
    <property type="entry name" value="Ribonuclease H-like"/>
    <property type="match status" value="1"/>
</dbReference>
<dbReference type="InterPro" id="IPR044730">
    <property type="entry name" value="RNase_H-like_dom_plant"/>
</dbReference>
<organism evidence="2 3">
    <name type="scientific">Solanum pinnatisectum</name>
    <name type="common">tansyleaf nightshade</name>
    <dbReference type="NCBI Taxonomy" id="50273"/>
    <lineage>
        <taxon>Eukaryota</taxon>
        <taxon>Viridiplantae</taxon>
        <taxon>Streptophyta</taxon>
        <taxon>Embryophyta</taxon>
        <taxon>Tracheophyta</taxon>
        <taxon>Spermatophyta</taxon>
        <taxon>Magnoliopsida</taxon>
        <taxon>eudicotyledons</taxon>
        <taxon>Gunneridae</taxon>
        <taxon>Pentapetalae</taxon>
        <taxon>asterids</taxon>
        <taxon>lamiids</taxon>
        <taxon>Solanales</taxon>
        <taxon>Solanaceae</taxon>
        <taxon>Solanoideae</taxon>
        <taxon>Solaneae</taxon>
        <taxon>Solanum</taxon>
    </lineage>
</organism>
<dbReference type="Gene3D" id="3.30.420.10">
    <property type="entry name" value="Ribonuclease H-like superfamily/Ribonuclease H"/>
    <property type="match status" value="1"/>
</dbReference>
<dbReference type="InterPro" id="IPR002156">
    <property type="entry name" value="RNaseH_domain"/>
</dbReference>
<dbReference type="GO" id="GO:0003676">
    <property type="term" value="F:nucleic acid binding"/>
    <property type="evidence" value="ECO:0007669"/>
    <property type="project" value="InterPro"/>
</dbReference>
<comment type="caution">
    <text evidence="2">The sequence shown here is derived from an EMBL/GenBank/DDBJ whole genome shotgun (WGS) entry which is preliminary data.</text>
</comment>
<dbReference type="PANTHER" id="PTHR47723">
    <property type="entry name" value="OS05G0353850 PROTEIN"/>
    <property type="match status" value="1"/>
</dbReference>
<protein>
    <recommendedName>
        <fullName evidence="1">RNase H type-1 domain-containing protein</fullName>
    </recommendedName>
</protein>
<dbReference type="InterPro" id="IPR053151">
    <property type="entry name" value="RNase_H-like"/>
</dbReference>
<sequence>MAIYVPNANNWHCVHFPVFGYATNVHRVQPCIIGYVSNVHDHVQSVVRHVRQRDASSSGKPILVQGVSSDTPSYISWSFPLPGYIKINTDGTFMQNSGLAGYGGIARDDRGMVTTSWAIHGGLTLAKNFKLKNVIIEIDSHEALMLMMSKGGAVDNHPDRDVIEECQRLLSELGISMMHTLREGNSCMDHLAKLGRMQLDEDLVILHRPPHSMHQLLLADMAHVAYPRYRKHV</sequence>
<dbReference type="GO" id="GO:0004523">
    <property type="term" value="F:RNA-DNA hybrid ribonuclease activity"/>
    <property type="evidence" value="ECO:0007669"/>
    <property type="project" value="InterPro"/>
</dbReference>
<evidence type="ECO:0000313" key="3">
    <source>
        <dbReference type="Proteomes" id="UP001311915"/>
    </source>
</evidence>
<accession>A0AAV9LF06</accession>
<evidence type="ECO:0000259" key="1">
    <source>
        <dbReference type="Pfam" id="PF13456"/>
    </source>
</evidence>
<gene>
    <name evidence="2" type="ORF">R3W88_026587</name>
</gene>
<dbReference type="InterPro" id="IPR036397">
    <property type="entry name" value="RNaseH_sf"/>
</dbReference>
<reference evidence="2 3" key="1">
    <citation type="submission" date="2023-10" db="EMBL/GenBank/DDBJ databases">
        <title>Genome-Wide Identification Analysis in wild type Solanum Pinnatisectum Reveals Some Genes Defensing Phytophthora Infestans.</title>
        <authorList>
            <person name="Sun C."/>
        </authorList>
    </citation>
    <scope>NUCLEOTIDE SEQUENCE [LARGE SCALE GENOMIC DNA]</scope>
    <source>
        <strain evidence="2">LQN</strain>
        <tissue evidence="2">Leaf</tissue>
    </source>
</reference>
<feature type="domain" description="RNase H type-1" evidence="1">
    <location>
        <begin position="88"/>
        <end position="194"/>
    </location>
</feature>
<name>A0AAV9LF06_9SOLN</name>
<dbReference type="InterPro" id="IPR012337">
    <property type="entry name" value="RNaseH-like_sf"/>
</dbReference>
<proteinExistence type="predicted"/>